<evidence type="ECO:0000256" key="6">
    <source>
        <dbReference type="ARBA" id="ARBA00022553"/>
    </source>
</evidence>
<keyword evidence="5" id="KW-0997">Cell inner membrane</keyword>
<dbReference type="OrthoDB" id="9804645at2"/>
<dbReference type="InterPro" id="IPR004358">
    <property type="entry name" value="Sig_transdc_His_kin-like_C"/>
</dbReference>
<dbReference type="Pfam" id="PF00672">
    <property type="entry name" value="HAMP"/>
    <property type="match status" value="1"/>
</dbReference>
<keyword evidence="7" id="KW-0808">Transferase</keyword>
<dbReference type="PANTHER" id="PTHR44936:SF5">
    <property type="entry name" value="SENSOR HISTIDINE KINASE ENVZ"/>
    <property type="match status" value="1"/>
</dbReference>
<evidence type="ECO:0000256" key="11">
    <source>
        <dbReference type="ARBA" id="ARBA00022840"/>
    </source>
</evidence>
<keyword evidence="20" id="KW-1185">Reference proteome</keyword>
<evidence type="ECO:0000256" key="15">
    <source>
        <dbReference type="SAM" id="MobiDB-lite"/>
    </source>
</evidence>
<name>A0A437RR84_9BURK</name>
<evidence type="ECO:0000256" key="10">
    <source>
        <dbReference type="ARBA" id="ARBA00022777"/>
    </source>
</evidence>
<sequence length="380" mass="40611">MSAAPPGGRRRRWRGDTLALRLFLLMWAALVLSHVAAWSTVRLLAGPPPGAFESTRPPPRAGDEARRPPPRGEPPTPTFPSLPPPLPGGLWVIDYGVRFVIIALAAWWGSRWLAQPVTRLVGAAERLGPALAQGRQPAPLDERHGTAEVRSAATVFNRMAQQLREVFEGRGLMMAAISHDLRTPLTRLRMRLETTPLEAQFQRRSVADLAEMNALIDAVLEVFRGSAGGAAPQQVDVAALLQALVDDRAEQGEPVALRPGPEGAAPTVLATEPLALRRIVDNLVGNALRYAGATEVVLQATAEAVEVQVLDRGPGIPEADLAAVMQPFVRLESSRNRATGGAGLGLFIARELAQRLGGALTLGPRAGGGLQAVLRLPRRP</sequence>
<dbReference type="Proteomes" id="UP000285575">
    <property type="component" value="Unassembled WGS sequence"/>
</dbReference>
<dbReference type="CDD" id="cd00082">
    <property type="entry name" value="HisKA"/>
    <property type="match status" value="1"/>
</dbReference>
<evidence type="ECO:0000256" key="14">
    <source>
        <dbReference type="ARBA" id="ARBA00023136"/>
    </source>
</evidence>
<feature type="region of interest" description="Disordered" evidence="15">
    <location>
        <begin position="48"/>
        <end position="82"/>
    </location>
</feature>
<comment type="catalytic activity">
    <reaction evidence="1">
        <text>ATP + protein L-histidine = ADP + protein N-phospho-L-histidine.</text>
        <dbReference type="EC" id="2.7.13.3"/>
    </reaction>
</comment>
<comment type="subcellular location">
    <subcellularLocation>
        <location evidence="2">Cell inner membrane</location>
        <topology evidence="2">Multi-pass membrane protein</topology>
    </subcellularLocation>
</comment>
<evidence type="ECO:0000256" key="3">
    <source>
        <dbReference type="ARBA" id="ARBA00012438"/>
    </source>
</evidence>
<dbReference type="SUPFAM" id="SSF55874">
    <property type="entry name" value="ATPase domain of HSP90 chaperone/DNA topoisomerase II/histidine kinase"/>
    <property type="match status" value="1"/>
</dbReference>
<keyword evidence="12 16" id="KW-1133">Transmembrane helix</keyword>
<keyword evidence="8 16" id="KW-0812">Transmembrane</keyword>
<gene>
    <name evidence="19" type="ORF">EOE66_01595</name>
</gene>
<evidence type="ECO:0000256" key="7">
    <source>
        <dbReference type="ARBA" id="ARBA00022679"/>
    </source>
</evidence>
<dbReference type="PRINTS" id="PR00344">
    <property type="entry name" value="BCTRLSENSOR"/>
</dbReference>
<evidence type="ECO:0000256" key="9">
    <source>
        <dbReference type="ARBA" id="ARBA00022741"/>
    </source>
</evidence>
<evidence type="ECO:0000256" key="4">
    <source>
        <dbReference type="ARBA" id="ARBA00022475"/>
    </source>
</evidence>
<dbReference type="Pfam" id="PF00512">
    <property type="entry name" value="HisKA"/>
    <property type="match status" value="1"/>
</dbReference>
<feature type="domain" description="Histidine kinase" evidence="17">
    <location>
        <begin position="176"/>
        <end position="380"/>
    </location>
</feature>
<dbReference type="SMART" id="SM00388">
    <property type="entry name" value="HisKA"/>
    <property type="match status" value="1"/>
</dbReference>
<dbReference type="InterPro" id="IPR003660">
    <property type="entry name" value="HAMP_dom"/>
</dbReference>
<proteinExistence type="predicted"/>
<keyword evidence="4" id="KW-1003">Cell membrane</keyword>
<dbReference type="GO" id="GO:0000155">
    <property type="term" value="F:phosphorelay sensor kinase activity"/>
    <property type="evidence" value="ECO:0007669"/>
    <property type="project" value="InterPro"/>
</dbReference>
<dbReference type="SUPFAM" id="SSF47384">
    <property type="entry name" value="Homodimeric domain of signal transducing histidine kinase"/>
    <property type="match status" value="1"/>
</dbReference>
<dbReference type="InterPro" id="IPR050980">
    <property type="entry name" value="2C_sensor_his_kinase"/>
</dbReference>
<dbReference type="InterPro" id="IPR003594">
    <property type="entry name" value="HATPase_dom"/>
</dbReference>
<reference evidence="19 20" key="1">
    <citation type="submission" date="2019-01" db="EMBL/GenBank/DDBJ databases">
        <authorList>
            <person name="Chen W.-M."/>
        </authorList>
    </citation>
    <scope>NUCLEOTIDE SEQUENCE [LARGE SCALE GENOMIC DNA]</scope>
    <source>
        <strain evidence="19 20">KYPY4</strain>
    </source>
</reference>
<evidence type="ECO:0000256" key="13">
    <source>
        <dbReference type="ARBA" id="ARBA00023012"/>
    </source>
</evidence>
<dbReference type="InterPro" id="IPR003661">
    <property type="entry name" value="HisK_dim/P_dom"/>
</dbReference>
<feature type="domain" description="HAMP" evidence="18">
    <location>
        <begin position="111"/>
        <end position="168"/>
    </location>
</feature>
<dbReference type="PANTHER" id="PTHR44936">
    <property type="entry name" value="SENSOR PROTEIN CREC"/>
    <property type="match status" value="1"/>
</dbReference>
<evidence type="ECO:0000256" key="12">
    <source>
        <dbReference type="ARBA" id="ARBA00022989"/>
    </source>
</evidence>
<dbReference type="GO" id="GO:0005886">
    <property type="term" value="C:plasma membrane"/>
    <property type="evidence" value="ECO:0007669"/>
    <property type="project" value="UniProtKB-SubCell"/>
</dbReference>
<evidence type="ECO:0000259" key="17">
    <source>
        <dbReference type="PROSITE" id="PS50109"/>
    </source>
</evidence>
<feature type="compositionally biased region" description="Pro residues" evidence="15">
    <location>
        <begin position="71"/>
        <end position="82"/>
    </location>
</feature>
<evidence type="ECO:0000256" key="2">
    <source>
        <dbReference type="ARBA" id="ARBA00004429"/>
    </source>
</evidence>
<feature type="transmembrane region" description="Helical" evidence="16">
    <location>
        <begin position="18"/>
        <end position="38"/>
    </location>
</feature>
<organism evidence="19 20">
    <name type="scientific">Rubrivivax rivuli</name>
    <dbReference type="NCBI Taxonomy" id="1862385"/>
    <lineage>
        <taxon>Bacteria</taxon>
        <taxon>Pseudomonadati</taxon>
        <taxon>Pseudomonadota</taxon>
        <taxon>Betaproteobacteria</taxon>
        <taxon>Burkholderiales</taxon>
        <taxon>Sphaerotilaceae</taxon>
        <taxon>Rubrivivax</taxon>
    </lineage>
</organism>
<keyword evidence="14 16" id="KW-0472">Membrane</keyword>
<dbReference type="PROSITE" id="PS50885">
    <property type="entry name" value="HAMP"/>
    <property type="match status" value="1"/>
</dbReference>
<dbReference type="EMBL" id="SACR01000001">
    <property type="protein sequence ID" value="RVU49293.1"/>
    <property type="molecule type" value="Genomic_DNA"/>
</dbReference>
<dbReference type="Gene3D" id="3.30.565.10">
    <property type="entry name" value="Histidine kinase-like ATPase, C-terminal domain"/>
    <property type="match status" value="1"/>
</dbReference>
<dbReference type="Gene3D" id="1.10.287.130">
    <property type="match status" value="1"/>
</dbReference>
<dbReference type="Pfam" id="PF02518">
    <property type="entry name" value="HATPase_c"/>
    <property type="match status" value="1"/>
</dbReference>
<dbReference type="GO" id="GO:0005524">
    <property type="term" value="F:ATP binding"/>
    <property type="evidence" value="ECO:0007669"/>
    <property type="project" value="UniProtKB-KW"/>
</dbReference>
<keyword evidence="13" id="KW-0902">Two-component regulatory system</keyword>
<feature type="compositionally biased region" description="Pro residues" evidence="15">
    <location>
        <begin position="48"/>
        <end position="60"/>
    </location>
</feature>
<dbReference type="SMART" id="SM00387">
    <property type="entry name" value="HATPase_c"/>
    <property type="match status" value="1"/>
</dbReference>
<dbReference type="AlphaFoldDB" id="A0A437RR84"/>
<accession>A0A437RR84</accession>
<dbReference type="InterPro" id="IPR036097">
    <property type="entry name" value="HisK_dim/P_sf"/>
</dbReference>
<evidence type="ECO:0000313" key="20">
    <source>
        <dbReference type="Proteomes" id="UP000285575"/>
    </source>
</evidence>
<keyword evidence="11" id="KW-0067">ATP-binding</keyword>
<keyword evidence="9" id="KW-0547">Nucleotide-binding</keyword>
<dbReference type="SMART" id="SM00304">
    <property type="entry name" value="HAMP"/>
    <property type="match status" value="1"/>
</dbReference>
<dbReference type="InterPro" id="IPR036890">
    <property type="entry name" value="HATPase_C_sf"/>
</dbReference>
<evidence type="ECO:0000313" key="19">
    <source>
        <dbReference type="EMBL" id="RVU49293.1"/>
    </source>
</evidence>
<dbReference type="PROSITE" id="PS50109">
    <property type="entry name" value="HIS_KIN"/>
    <property type="match status" value="1"/>
</dbReference>
<keyword evidence="10" id="KW-0418">Kinase</keyword>
<evidence type="ECO:0000259" key="18">
    <source>
        <dbReference type="PROSITE" id="PS50885"/>
    </source>
</evidence>
<protein>
    <recommendedName>
        <fullName evidence="3">histidine kinase</fullName>
        <ecNumber evidence="3">2.7.13.3</ecNumber>
    </recommendedName>
</protein>
<comment type="caution">
    <text evidence="19">The sequence shown here is derived from an EMBL/GenBank/DDBJ whole genome shotgun (WGS) entry which is preliminary data.</text>
</comment>
<dbReference type="EC" id="2.7.13.3" evidence="3"/>
<evidence type="ECO:0000256" key="16">
    <source>
        <dbReference type="SAM" id="Phobius"/>
    </source>
</evidence>
<evidence type="ECO:0000256" key="8">
    <source>
        <dbReference type="ARBA" id="ARBA00022692"/>
    </source>
</evidence>
<dbReference type="RefSeq" id="WP_128226930.1">
    <property type="nucleotide sequence ID" value="NZ_SACR01000001.1"/>
</dbReference>
<dbReference type="InterPro" id="IPR005467">
    <property type="entry name" value="His_kinase_dom"/>
</dbReference>
<evidence type="ECO:0000256" key="5">
    <source>
        <dbReference type="ARBA" id="ARBA00022519"/>
    </source>
</evidence>
<keyword evidence="6" id="KW-0597">Phosphoprotein</keyword>
<evidence type="ECO:0000256" key="1">
    <source>
        <dbReference type="ARBA" id="ARBA00000085"/>
    </source>
</evidence>